<proteinExistence type="predicted"/>
<dbReference type="GO" id="GO:0005634">
    <property type="term" value="C:nucleus"/>
    <property type="evidence" value="ECO:0007669"/>
    <property type="project" value="UniProtKB-SubCell"/>
</dbReference>
<dbReference type="PANTHER" id="PTHR31845">
    <property type="entry name" value="FINGER DOMAIN PROTEIN, PUTATIVE-RELATED"/>
    <property type="match status" value="1"/>
</dbReference>
<feature type="domain" description="Zn(2)-C6 fungal-type" evidence="8">
    <location>
        <begin position="11"/>
        <end position="44"/>
    </location>
</feature>
<dbReference type="InterPro" id="IPR036864">
    <property type="entry name" value="Zn2-C6_fun-type_DNA-bd_sf"/>
</dbReference>
<dbReference type="CDD" id="cd12148">
    <property type="entry name" value="fungal_TF_MHR"/>
    <property type="match status" value="1"/>
</dbReference>
<reference evidence="9" key="1">
    <citation type="submission" date="2023-01" db="EMBL/GenBank/DDBJ databases">
        <title>Exophiala dermititidis isolated from Cystic Fibrosis Patient.</title>
        <authorList>
            <person name="Kurbessoian T."/>
            <person name="Crocker A."/>
            <person name="Murante D."/>
            <person name="Hogan D.A."/>
            <person name="Stajich J.E."/>
        </authorList>
    </citation>
    <scope>NUCLEOTIDE SEQUENCE</scope>
    <source>
        <strain evidence="9">Ex8</strain>
    </source>
</reference>
<evidence type="ECO:0000313" key="9">
    <source>
        <dbReference type="EMBL" id="KAJ8995005.1"/>
    </source>
</evidence>
<keyword evidence="5" id="KW-0804">Transcription</keyword>
<dbReference type="InterPro" id="IPR001138">
    <property type="entry name" value="Zn2Cys6_DnaBD"/>
</dbReference>
<evidence type="ECO:0000259" key="8">
    <source>
        <dbReference type="PROSITE" id="PS50048"/>
    </source>
</evidence>
<dbReference type="GO" id="GO:0000976">
    <property type="term" value="F:transcription cis-regulatory region binding"/>
    <property type="evidence" value="ECO:0007669"/>
    <property type="project" value="TreeGrafter"/>
</dbReference>
<comment type="caution">
    <text evidence="9">The sequence shown here is derived from an EMBL/GenBank/DDBJ whole genome shotgun (WGS) entry which is preliminary data.</text>
</comment>
<evidence type="ECO:0000256" key="1">
    <source>
        <dbReference type="ARBA" id="ARBA00004123"/>
    </source>
</evidence>
<dbReference type="CDD" id="cd00067">
    <property type="entry name" value="GAL4"/>
    <property type="match status" value="1"/>
</dbReference>
<dbReference type="GO" id="GO:0008270">
    <property type="term" value="F:zinc ion binding"/>
    <property type="evidence" value="ECO:0007669"/>
    <property type="project" value="InterPro"/>
</dbReference>
<evidence type="ECO:0000256" key="4">
    <source>
        <dbReference type="ARBA" id="ARBA00023125"/>
    </source>
</evidence>
<protein>
    <recommendedName>
        <fullName evidence="8">Zn(2)-C6 fungal-type domain-containing protein</fullName>
    </recommendedName>
</protein>
<dbReference type="GO" id="GO:0000981">
    <property type="term" value="F:DNA-binding transcription factor activity, RNA polymerase II-specific"/>
    <property type="evidence" value="ECO:0007669"/>
    <property type="project" value="InterPro"/>
</dbReference>
<keyword evidence="4" id="KW-0238">DNA-binding</keyword>
<dbReference type="Pfam" id="PF04082">
    <property type="entry name" value="Fungal_trans"/>
    <property type="match status" value="1"/>
</dbReference>
<evidence type="ECO:0000256" key="7">
    <source>
        <dbReference type="SAM" id="MobiDB-lite"/>
    </source>
</evidence>
<dbReference type="InterPro" id="IPR007219">
    <property type="entry name" value="XnlR_reg_dom"/>
</dbReference>
<comment type="subcellular location">
    <subcellularLocation>
        <location evidence="1">Nucleus</location>
    </subcellularLocation>
</comment>
<dbReference type="SMART" id="SM00066">
    <property type="entry name" value="GAL4"/>
    <property type="match status" value="1"/>
</dbReference>
<feature type="region of interest" description="Disordered" evidence="7">
    <location>
        <begin position="63"/>
        <end position="121"/>
    </location>
</feature>
<dbReference type="GO" id="GO:0006351">
    <property type="term" value="P:DNA-templated transcription"/>
    <property type="evidence" value="ECO:0007669"/>
    <property type="project" value="InterPro"/>
</dbReference>
<feature type="compositionally biased region" description="Polar residues" evidence="7">
    <location>
        <begin position="72"/>
        <end position="85"/>
    </location>
</feature>
<evidence type="ECO:0000313" key="10">
    <source>
        <dbReference type="Proteomes" id="UP001161757"/>
    </source>
</evidence>
<evidence type="ECO:0000256" key="3">
    <source>
        <dbReference type="ARBA" id="ARBA00023015"/>
    </source>
</evidence>
<evidence type="ECO:0000256" key="5">
    <source>
        <dbReference type="ARBA" id="ARBA00023163"/>
    </source>
</evidence>
<organism evidence="9 10">
    <name type="scientific">Exophiala dermatitidis</name>
    <name type="common">Black yeast-like fungus</name>
    <name type="synonym">Wangiella dermatitidis</name>
    <dbReference type="NCBI Taxonomy" id="5970"/>
    <lineage>
        <taxon>Eukaryota</taxon>
        <taxon>Fungi</taxon>
        <taxon>Dikarya</taxon>
        <taxon>Ascomycota</taxon>
        <taxon>Pezizomycotina</taxon>
        <taxon>Eurotiomycetes</taxon>
        <taxon>Chaetothyriomycetidae</taxon>
        <taxon>Chaetothyriales</taxon>
        <taxon>Herpotrichiellaceae</taxon>
        <taxon>Exophiala</taxon>
    </lineage>
</organism>
<dbReference type="Gene3D" id="4.10.240.10">
    <property type="entry name" value="Zn(2)-C6 fungal-type DNA-binding domain"/>
    <property type="match status" value="1"/>
</dbReference>
<dbReference type="PROSITE" id="PS00463">
    <property type="entry name" value="ZN2_CY6_FUNGAL_1"/>
    <property type="match status" value="1"/>
</dbReference>
<dbReference type="PANTHER" id="PTHR31845:SF21">
    <property type="entry name" value="REGULATORY PROTEIN LEU3"/>
    <property type="match status" value="1"/>
</dbReference>
<feature type="compositionally biased region" description="Basic residues" evidence="7">
    <location>
        <begin position="101"/>
        <end position="113"/>
    </location>
</feature>
<gene>
    <name evidence="9" type="ORF">HRR80_001698</name>
</gene>
<dbReference type="AlphaFoldDB" id="A0AAN6F3M0"/>
<sequence length="658" mass="71971">MVRGRKPNLVACTNCRQAKRACDKHLTFPGPCTRCRDTGRVCSVDPDFRRERRKERLTRVEQELQEARQGLGATSVSNETSLSNEDASHSPAPAPTIPRRSTTRPRQTARRPLLRPDAPPERAIRGVDLAAQRIKDLLDEFFTNYHPFCPILPDQSRFLDYSNPCPLLFWTVLVTALRGKPEHQALYSTIAETVAAMAYDTVQPAAASFQAMQALLLLCQWPLPFGKSQDPSHSFVALATNIGLRMGLHRPRHAGDFAADASNDPETEILRRKTWAVCFITNLSVNGGLGLPATVQLDQGLLELLATRPAWLPDLLCHQLHISRHTFNICSSLGCCESSSTGLLPAAAPVVRMFETELRALECRYYASWSPVEYIIFLGCRMILYTFAIASHDNDDDNTSNSNNGGTTSGLYNNSSSSSGGSFVAIESLSHWLVRGYVAATATVQTASRVPEQLFHAPSRVQKMVANAVCFLLLLKCSRHHGLVEDSVLSGNLTHGWHILRRLSVVPGDFMARASMLFERFITRTAYIDTTTTRDGGPGHVQRTMAFLPIRSRMGANVALSAVLRIRYCLANHNNNNSNSSNLNSSTLATSTSSSQGRGHGTAATADGPTAAVALDGAQVPPPDSDDLLNNALAGNGPSLDDFNWDELFSEMAGYSSF</sequence>
<keyword evidence="2" id="KW-0479">Metal-binding</keyword>
<dbReference type="Proteomes" id="UP001161757">
    <property type="component" value="Unassembled WGS sequence"/>
</dbReference>
<keyword evidence="6" id="KW-0539">Nucleus</keyword>
<evidence type="ECO:0000256" key="6">
    <source>
        <dbReference type="ARBA" id="ARBA00023242"/>
    </source>
</evidence>
<dbReference type="PROSITE" id="PS50048">
    <property type="entry name" value="ZN2_CY6_FUNGAL_2"/>
    <property type="match status" value="1"/>
</dbReference>
<feature type="region of interest" description="Disordered" evidence="7">
    <location>
        <begin position="614"/>
        <end position="633"/>
    </location>
</feature>
<dbReference type="EMBL" id="JAJGCB010000002">
    <property type="protein sequence ID" value="KAJ8995005.1"/>
    <property type="molecule type" value="Genomic_DNA"/>
</dbReference>
<evidence type="ECO:0000256" key="2">
    <source>
        <dbReference type="ARBA" id="ARBA00022723"/>
    </source>
</evidence>
<feature type="region of interest" description="Disordered" evidence="7">
    <location>
        <begin position="579"/>
        <end position="607"/>
    </location>
</feature>
<name>A0AAN6F3M0_EXODE</name>
<accession>A0AAN6F3M0</accession>
<keyword evidence="3" id="KW-0805">Transcription regulation</keyword>
<dbReference type="SUPFAM" id="SSF57701">
    <property type="entry name" value="Zn2/Cys6 DNA-binding domain"/>
    <property type="match status" value="1"/>
</dbReference>
<dbReference type="InterPro" id="IPR051089">
    <property type="entry name" value="prtT"/>
</dbReference>